<evidence type="ECO:0000256" key="6">
    <source>
        <dbReference type="ARBA" id="ARBA00022989"/>
    </source>
</evidence>
<dbReference type="AlphaFoldDB" id="A0A1C3WS00"/>
<keyword evidence="4 11" id="KW-0808">Transferase</keyword>
<feature type="domain" description="GtrA/DPMS transmembrane" evidence="10">
    <location>
        <begin position="269"/>
        <end position="384"/>
    </location>
</feature>
<dbReference type="Pfam" id="PF04138">
    <property type="entry name" value="GtrA_DPMS_TM"/>
    <property type="match status" value="1"/>
</dbReference>
<evidence type="ECO:0000256" key="3">
    <source>
        <dbReference type="ARBA" id="ARBA00022676"/>
    </source>
</evidence>
<name>A0A1C3WS00_9HYPH</name>
<dbReference type="PANTHER" id="PTHR43398:SF1">
    <property type="entry name" value="DOLICHOL-PHOSPHATE MANNOSYLTRANSFERASE SUBUNIT 1"/>
    <property type="match status" value="1"/>
</dbReference>
<feature type="domain" description="Glycosyltransferase 2-like" evidence="9">
    <location>
        <begin position="32"/>
        <end position="199"/>
    </location>
</feature>
<dbReference type="GO" id="GO:0000271">
    <property type="term" value="P:polysaccharide biosynthetic process"/>
    <property type="evidence" value="ECO:0007669"/>
    <property type="project" value="InterPro"/>
</dbReference>
<dbReference type="InterPro" id="IPR029044">
    <property type="entry name" value="Nucleotide-diphossugar_trans"/>
</dbReference>
<dbReference type="SUPFAM" id="SSF53448">
    <property type="entry name" value="Nucleotide-diphospho-sugar transferases"/>
    <property type="match status" value="1"/>
</dbReference>
<dbReference type="InterPro" id="IPR007267">
    <property type="entry name" value="GtrA_DPMS_TM"/>
</dbReference>
<evidence type="ECO:0000256" key="7">
    <source>
        <dbReference type="ARBA" id="ARBA00023136"/>
    </source>
</evidence>
<reference evidence="11 12" key="1">
    <citation type="submission" date="2016-08" db="EMBL/GenBank/DDBJ databases">
        <authorList>
            <person name="Seilhamer J.J."/>
        </authorList>
    </citation>
    <scope>NUCLEOTIDE SEQUENCE [LARGE SCALE GENOMIC DNA]</scope>
    <source>
        <strain evidence="11 12">P1-7</strain>
    </source>
</reference>
<keyword evidence="3 11" id="KW-0328">Glycosyltransferase</keyword>
<feature type="transmembrane region" description="Helical" evidence="8">
    <location>
        <begin position="360"/>
        <end position="377"/>
    </location>
</feature>
<comment type="similarity">
    <text evidence="2">Belongs to the glycosyltransferase 2 family.</text>
</comment>
<organism evidence="11 12">
    <name type="scientific">Rhizobium lusitanum</name>
    <dbReference type="NCBI Taxonomy" id="293958"/>
    <lineage>
        <taxon>Bacteria</taxon>
        <taxon>Pseudomonadati</taxon>
        <taxon>Pseudomonadota</taxon>
        <taxon>Alphaproteobacteria</taxon>
        <taxon>Hyphomicrobiales</taxon>
        <taxon>Rhizobiaceae</taxon>
        <taxon>Rhizobium/Agrobacterium group</taxon>
        <taxon>Rhizobium</taxon>
    </lineage>
</organism>
<dbReference type="PANTHER" id="PTHR43398">
    <property type="entry name" value="DOLICHOL-PHOSPHATE MANNOSYLTRANSFERASE SUBUNIT 1"/>
    <property type="match status" value="1"/>
</dbReference>
<evidence type="ECO:0000256" key="5">
    <source>
        <dbReference type="ARBA" id="ARBA00022692"/>
    </source>
</evidence>
<dbReference type="InterPro" id="IPR039528">
    <property type="entry name" value="DPM1-like"/>
</dbReference>
<dbReference type="RefSeq" id="WP_092575504.1">
    <property type="nucleotide sequence ID" value="NZ_FMAF01000016.1"/>
</dbReference>
<dbReference type="Proteomes" id="UP000199205">
    <property type="component" value="Unassembled WGS sequence"/>
</dbReference>
<evidence type="ECO:0000259" key="10">
    <source>
        <dbReference type="Pfam" id="PF04138"/>
    </source>
</evidence>
<dbReference type="Pfam" id="PF00535">
    <property type="entry name" value="Glycos_transf_2"/>
    <property type="match status" value="1"/>
</dbReference>
<protein>
    <submittedName>
        <fullName evidence="11">Dolichol-phosphate mannosyltransferase</fullName>
    </submittedName>
</protein>
<evidence type="ECO:0000313" key="12">
    <source>
        <dbReference type="Proteomes" id="UP000199205"/>
    </source>
</evidence>
<dbReference type="Gene3D" id="3.90.550.10">
    <property type="entry name" value="Spore Coat Polysaccharide Biosynthesis Protein SpsA, Chain A"/>
    <property type="match status" value="1"/>
</dbReference>
<evidence type="ECO:0000256" key="8">
    <source>
        <dbReference type="SAM" id="Phobius"/>
    </source>
</evidence>
<evidence type="ECO:0000313" key="11">
    <source>
        <dbReference type="EMBL" id="SCB42842.1"/>
    </source>
</evidence>
<evidence type="ECO:0000256" key="2">
    <source>
        <dbReference type="ARBA" id="ARBA00006739"/>
    </source>
</evidence>
<dbReference type="OrthoDB" id="9811222at2"/>
<keyword evidence="6 8" id="KW-1133">Transmembrane helix</keyword>
<keyword evidence="7 8" id="KW-0472">Membrane</keyword>
<feature type="transmembrane region" description="Helical" evidence="8">
    <location>
        <begin position="332"/>
        <end position="354"/>
    </location>
</feature>
<keyword evidence="5 8" id="KW-0812">Transmembrane</keyword>
<dbReference type="GO" id="GO:0009247">
    <property type="term" value="P:glycolipid biosynthetic process"/>
    <property type="evidence" value="ECO:0007669"/>
    <property type="project" value="TreeGrafter"/>
</dbReference>
<dbReference type="CDD" id="cd06442">
    <property type="entry name" value="DPM1_like"/>
    <property type="match status" value="1"/>
</dbReference>
<evidence type="ECO:0000259" key="9">
    <source>
        <dbReference type="Pfam" id="PF00535"/>
    </source>
</evidence>
<sequence length="388" mass="42598">MTSSRLAPISAWPGDLAILKSEIPRQEGFELSIVIPTFNERENIVPLIERLRAALVGIAWEVIFVDDDSSDKTVDVVRSLSLTDRRIRGIRRIHRRGLAGACLEGILSTSAPIVAVMDADLQHDETRLVAMLAMMRSNRTDLVVATRYGGEGSSSEGFTGVRQVGSQMAIRIARRLLRIETSDPMSGFFMVKRALIDELAPKLSQQGFKILLDIIASSPVPLKIGEISYVFRPRIHGESKLDALVVFEYLGLLVAKWSGDIISSRMLLFGLVGLSGVVVHLTILRLLLLGGLEFPVSQAAAMLAAVVSNYTFNNALTYRDRRRRGVRFLTGLMLFSAFCSIGVLAGTGVSSLFYSREPQWWLAGLAGAVIGAGWNYITSSMITWRRAG</sequence>
<dbReference type="InterPro" id="IPR001173">
    <property type="entry name" value="Glyco_trans_2-like"/>
</dbReference>
<evidence type="ECO:0000256" key="1">
    <source>
        <dbReference type="ARBA" id="ARBA00004141"/>
    </source>
</evidence>
<accession>A0A1C3WS00</accession>
<dbReference type="GO" id="GO:0016020">
    <property type="term" value="C:membrane"/>
    <property type="evidence" value="ECO:0007669"/>
    <property type="project" value="UniProtKB-SubCell"/>
</dbReference>
<feature type="transmembrane region" description="Helical" evidence="8">
    <location>
        <begin position="266"/>
        <end position="288"/>
    </location>
</feature>
<dbReference type="GO" id="GO:0004582">
    <property type="term" value="F:dolichyl-phosphate beta-D-mannosyltransferase activity"/>
    <property type="evidence" value="ECO:0007669"/>
    <property type="project" value="InterPro"/>
</dbReference>
<gene>
    <name evidence="11" type="ORF">GA0061101_11653</name>
</gene>
<evidence type="ECO:0000256" key="4">
    <source>
        <dbReference type="ARBA" id="ARBA00022679"/>
    </source>
</evidence>
<comment type="subcellular location">
    <subcellularLocation>
        <location evidence="1">Membrane</location>
        <topology evidence="1">Multi-pass membrane protein</topology>
    </subcellularLocation>
</comment>
<dbReference type="EMBL" id="FMAF01000016">
    <property type="protein sequence ID" value="SCB42842.1"/>
    <property type="molecule type" value="Genomic_DNA"/>
</dbReference>
<feature type="transmembrane region" description="Helical" evidence="8">
    <location>
        <begin position="294"/>
        <end position="312"/>
    </location>
</feature>
<proteinExistence type="inferred from homology"/>